<reference evidence="2 3" key="1">
    <citation type="submission" date="2019-07" db="EMBL/GenBank/DDBJ databases">
        <title>Rhodococcus cavernicolus sp. nov., isolated from a cave.</title>
        <authorList>
            <person name="Lee S.D."/>
        </authorList>
    </citation>
    <scope>NUCLEOTIDE SEQUENCE [LARGE SCALE GENOMIC DNA]</scope>
    <source>
        <strain evidence="2 3">C1-24</strain>
    </source>
</reference>
<accession>A0A5A7SID5</accession>
<sequence>MFPLGTVLLPGERLPLQIFEERYIAMLLECLGSDDERGFGVVLITRGHEAGGGDERSDVGTMARILSCTTLPGNRFGVISEGFERVRITRWLDDDPFPQAEVERWPDEVTADRDDTILAMVLDRGDEAQDLYRQLARKLGVEEPPFPDNDDLSDDPTERSFQLAARMPLGQTDRQRALCAPGPDGRLAVIASALDDVIAAARFRLL</sequence>
<dbReference type="InterPro" id="IPR003111">
    <property type="entry name" value="Lon_prtase_N"/>
</dbReference>
<dbReference type="InterPro" id="IPR046336">
    <property type="entry name" value="Lon_prtase_N_sf"/>
</dbReference>
<evidence type="ECO:0000313" key="3">
    <source>
        <dbReference type="Proteomes" id="UP000322244"/>
    </source>
</evidence>
<comment type="caution">
    <text evidence="2">The sequence shown here is derived from an EMBL/GenBank/DDBJ whole genome shotgun (WGS) entry which is preliminary data.</text>
</comment>
<dbReference type="SUPFAM" id="SSF88697">
    <property type="entry name" value="PUA domain-like"/>
    <property type="match status" value="1"/>
</dbReference>
<evidence type="ECO:0000259" key="1">
    <source>
        <dbReference type="PROSITE" id="PS51787"/>
    </source>
</evidence>
<dbReference type="OrthoDB" id="25394at2"/>
<name>A0A5A7SID5_9NOCA</name>
<proteinExistence type="predicted"/>
<gene>
    <name evidence="2" type="ORF">FOY51_05870</name>
</gene>
<dbReference type="InterPro" id="IPR015947">
    <property type="entry name" value="PUA-like_sf"/>
</dbReference>
<dbReference type="PROSITE" id="PS51787">
    <property type="entry name" value="LON_N"/>
    <property type="match status" value="1"/>
</dbReference>
<dbReference type="Gene3D" id="2.30.130.40">
    <property type="entry name" value="LON domain-like"/>
    <property type="match status" value="1"/>
</dbReference>
<dbReference type="Pfam" id="PF02190">
    <property type="entry name" value="LON_substr_bdg"/>
    <property type="match status" value="1"/>
</dbReference>
<feature type="domain" description="Lon N-terminal" evidence="1">
    <location>
        <begin position="1"/>
        <end position="198"/>
    </location>
</feature>
<dbReference type="SMART" id="SM00464">
    <property type="entry name" value="LON"/>
    <property type="match status" value="1"/>
</dbReference>
<keyword evidence="3" id="KW-1185">Reference proteome</keyword>
<dbReference type="EMBL" id="VLNY01000002">
    <property type="protein sequence ID" value="KAA0024363.1"/>
    <property type="molecule type" value="Genomic_DNA"/>
</dbReference>
<dbReference type="AlphaFoldDB" id="A0A5A7SID5"/>
<dbReference type="PANTHER" id="PTHR46732:SF8">
    <property type="entry name" value="ATP-DEPENDENT PROTEASE LA (LON) DOMAIN PROTEIN"/>
    <property type="match status" value="1"/>
</dbReference>
<organism evidence="2 3">
    <name type="scientific">Antrihabitans cavernicola</name>
    <dbReference type="NCBI Taxonomy" id="2495913"/>
    <lineage>
        <taxon>Bacteria</taxon>
        <taxon>Bacillati</taxon>
        <taxon>Actinomycetota</taxon>
        <taxon>Actinomycetes</taxon>
        <taxon>Mycobacteriales</taxon>
        <taxon>Nocardiaceae</taxon>
        <taxon>Antrihabitans</taxon>
    </lineage>
</organism>
<protein>
    <submittedName>
        <fullName evidence="2">Peptidase S16</fullName>
    </submittedName>
</protein>
<dbReference type="Proteomes" id="UP000322244">
    <property type="component" value="Unassembled WGS sequence"/>
</dbReference>
<evidence type="ECO:0000313" key="2">
    <source>
        <dbReference type="EMBL" id="KAA0024363.1"/>
    </source>
</evidence>
<dbReference type="PANTHER" id="PTHR46732">
    <property type="entry name" value="ATP-DEPENDENT PROTEASE LA (LON) DOMAIN PROTEIN"/>
    <property type="match status" value="1"/>
</dbReference>